<protein>
    <recommendedName>
        <fullName evidence="3">RNase H type-1 domain-containing protein</fullName>
    </recommendedName>
</protein>
<gene>
    <name evidence="1" type="ORF">AVEN_241370_1</name>
</gene>
<organism evidence="1 2">
    <name type="scientific">Araneus ventricosus</name>
    <name type="common">Orbweaver spider</name>
    <name type="synonym">Epeira ventricosa</name>
    <dbReference type="NCBI Taxonomy" id="182803"/>
    <lineage>
        <taxon>Eukaryota</taxon>
        <taxon>Metazoa</taxon>
        <taxon>Ecdysozoa</taxon>
        <taxon>Arthropoda</taxon>
        <taxon>Chelicerata</taxon>
        <taxon>Arachnida</taxon>
        <taxon>Araneae</taxon>
        <taxon>Araneomorphae</taxon>
        <taxon>Entelegynae</taxon>
        <taxon>Araneoidea</taxon>
        <taxon>Araneidae</taxon>
        <taxon>Araneus</taxon>
    </lineage>
</organism>
<evidence type="ECO:0008006" key="3">
    <source>
        <dbReference type="Google" id="ProtNLM"/>
    </source>
</evidence>
<accession>A0A4Y2HLB9</accession>
<evidence type="ECO:0000313" key="1">
    <source>
        <dbReference type="EMBL" id="GBM66127.1"/>
    </source>
</evidence>
<sequence length="112" mass="12290">MVSLVSQSNIQNEEETCFDSKAIPTFHIESISHHPTEAVQTTLDVQTQDLEMKATDWSLHPSEHLQPNQISLEDGEANIVPTDIINILTDGSKTEHGVGAGFCVLTNDSWAC</sequence>
<comment type="caution">
    <text evidence="1">The sequence shown here is derived from an EMBL/GenBank/DDBJ whole genome shotgun (WGS) entry which is preliminary data.</text>
</comment>
<dbReference type="EMBL" id="BGPR01103353">
    <property type="protein sequence ID" value="GBM66127.1"/>
    <property type="molecule type" value="Genomic_DNA"/>
</dbReference>
<dbReference type="Proteomes" id="UP000499080">
    <property type="component" value="Unassembled WGS sequence"/>
</dbReference>
<reference evidence="1 2" key="1">
    <citation type="journal article" date="2019" name="Sci. Rep.">
        <title>Orb-weaving spider Araneus ventricosus genome elucidates the spidroin gene catalogue.</title>
        <authorList>
            <person name="Kono N."/>
            <person name="Nakamura H."/>
            <person name="Ohtoshi R."/>
            <person name="Moran D.A.P."/>
            <person name="Shinohara A."/>
            <person name="Yoshida Y."/>
            <person name="Fujiwara M."/>
            <person name="Mori M."/>
            <person name="Tomita M."/>
            <person name="Arakawa K."/>
        </authorList>
    </citation>
    <scope>NUCLEOTIDE SEQUENCE [LARGE SCALE GENOMIC DNA]</scope>
</reference>
<evidence type="ECO:0000313" key="2">
    <source>
        <dbReference type="Proteomes" id="UP000499080"/>
    </source>
</evidence>
<dbReference type="AlphaFoldDB" id="A0A4Y2HLB9"/>
<proteinExistence type="predicted"/>
<keyword evidence="2" id="KW-1185">Reference proteome</keyword>
<name>A0A4Y2HLB9_ARAVE</name>